<comment type="caution">
    <text evidence="2">The sequence shown here is derived from an EMBL/GenBank/DDBJ whole genome shotgun (WGS) entry which is preliminary data.</text>
</comment>
<reference evidence="2" key="1">
    <citation type="submission" date="2021-02" db="EMBL/GenBank/DDBJ databases">
        <authorList>
            <person name="Nowell W R."/>
        </authorList>
    </citation>
    <scope>NUCLEOTIDE SEQUENCE</scope>
</reference>
<dbReference type="EMBL" id="CAJOAX010004820">
    <property type="protein sequence ID" value="CAF3922634.1"/>
    <property type="molecule type" value="Genomic_DNA"/>
</dbReference>
<evidence type="ECO:0000313" key="4">
    <source>
        <dbReference type="Proteomes" id="UP000663882"/>
    </source>
</evidence>
<feature type="compositionally biased region" description="Acidic residues" evidence="1">
    <location>
        <begin position="116"/>
        <end position="129"/>
    </location>
</feature>
<evidence type="ECO:0000313" key="3">
    <source>
        <dbReference type="EMBL" id="CAF3922634.1"/>
    </source>
</evidence>
<name>A0A815I0C6_9BILA</name>
<dbReference type="Proteomes" id="UP000663823">
    <property type="component" value="Unassembled WGS sequence"/>
</dbReference>
<evidence type="ECO:0000313" key="2">
    <source>
        <dbReference type="EMBL" id="CAF1360925.1"/>
    </source>
</evidence>
<protein>
    <submittedName>
        <fullName evidence="2">Uncharacterized protein</fullName>
    </submittedName>
</protein>
<dbReference type="Proteomes" id="UP000663882">
    <property type="component" value="Unassembled WGS sequence"/>
</dbReference>
<feature type="region of interest" description="Disordered" evidence="1">
    <location>
        <begin position="116"/>
        <end position="169"/>
    </location>
</feature>
<organism evidence="2 4">
    <name type="scientific">Rotaria sordida</name>
    <dbReference type="NCBI Taxonomy" id="392033"/>
    <lineage>
        <taxon>Eukaryota</taxon>
        <taxon>Metazoa</taxon>
        <taxon>Spiralia</taxon>
        <taxon>Gnathifera</taxon>
        <taxon>Rotifera</taxon>
        <taxon>Eurotatoria</taxon>
        <taxon>Bdelloidea</taxon>
        <taxon>Philodinida</taxon>
        <taxon>Philodinidae</taxon>
        <taxon>Rotaria</taxon>
    </lineage>
</organism>
<feature type="region of interest" description="Disordered" evidence="1">
    <location>
        <begin position="80"/>
        <end position="102"/>
    </location>
</feature>
<evidence type="ECO:0000256" key="1">
    <source>
        <dbReference type="SAM" id="MobiDB-lite"/>
    </source>
</evidence>
<dbReference type="OrthoDB" id="10004526at2759"/>
<dbReference type="AlphaFoldDB" id="A0A815I0C6"/>
<sequence length="348" mass="39971">MAGITNTNTSTKVIRIQDDEKELLFRLREIYGNDYKKYSEYIKRESNVPSTIKKIYKLLDERKAYRRISDYFHRERAAKKAKDCHRNGINGSYTRSSTRGITQVPEQISLLHIDHDMDDDDDIDNDDEDNHTGTDNDQQQPSSPTITNGSDEHSGINHSMNNDDEQQQQIRPSLISPSLHQRKRMLPLTNHRRLPPSLPPPSSFISSTMNGKSDLLSVRVHLEKALNELDRAIISKDEYNNDEQHGSIPIKNHLLTNGHRHSKLDDIVRSLSNVVNQQQENARLIIDESSVLLIDSEQQQQQQKEDKQSGRLLATTQESIINVLERLNALVDRGNSIYDRVESILSEF</sequence>
<proteinExistence type="predicted"/>
<feature type="compositionally biased region" description="Polar residues" evidence="1">
    <location>
        <begin position="89"/>
        <end position="102"/>
    </location>
</feature>
<dbReference type="EMBL" id="CAJNOO010003931">
    <property type="protein sequence ID" value="CAF1360925.1"/>
    <property type="molecule type" value="Genomic_DNA"/>
</dbReference>
<gene>
    <name evidence="3" type="ORF">OTI717_LOCUS24906</name>
    <name evidence="2" type="ORF">RFH988_LOCUS32813</name>
</gene>
<accession>A0A815I0C6</accession>
<feature type="compositionally biased region" description="Polar residues" evidence="1">
    <location>
        <begin position="133"/>
        <end position="149"/>
    </location>
</feature>